<feature type="compositionally biased region" description="Basic and acidic residues" evidence="1">
    <location>
        <begin position="22"/>
        <end position="32"/>
    </location>
</feature>
<feature type="compositionally biased region" description="Basic and acidic residues" evidence="1">
    <location>
        <begin position="814"/>
        <end position="827"/>
    </location>
</feature>
<dbReference type="Proteomes" id="UP000002700">
    <property type="component" value="Chromosome I"/>
</dbReference>
<reference evidence="2 3" key="1">
    <citation type="submission" date="2005-09" db="EMBL/GenBank/DDBJ databases">
        <authorList>
            <person name="Woods D.E."/>
            <person name="Nierman W.C."/>
        </authorList>
    </citation>
    <scope>NUCLEOTIDE SEQUENCE [LARGE SCALE GENOMIC DNA]</scope>
    <source>
        <strain evidence="2 3">1710b</strain>
    </source>
</reference>
<feature type="region of interest" description="Disordered" evidence="1">
    <location>
        <begin position="22"/>
        <end position="101"/>
    </location>
</feature>
<feature type="compositionally biased region" description="Basic and acidic residues" evidence="1">
    <location>
        <begin position="282"/>
        <end position="291"/>
    </location>
</feature>
<proteinExistence type="predicted"/>
<protein>
    <submittedName>
        <fullName evidence="2">Uncharacterized protein</fullName>
    </submittedName>
</protein>
<feature type="region of interest" description="Disordered" evidence="1">
    <location>
        <begin position="261"/>
        <end position="369"/>
    </location>
</feature>
<organism evidence="2 3">
    <name type="scientific">Burkholderia pseudomallei (strain 1710b)</name>
    <dbReference type="NCBI Taxonomy" id="320372"/>
    <lineage>
        <taxon>Bacteria</taxon>
        <taxon>Pseudomonadati</taxon>
        <taxon>Pseudomonadota</taxon>
        <taxon>Betaproteobacteria</taxon>
        <taxon>Burkholderiales</taxon>
        <taxon>Burkholderiaceae</taxon>
        <taxon>Burkholderia</taxon>
        <taxon>pseudomallei group</taxon>
    </lineage>
</organism>
<feature type="compositionally biased region" description="Basic residues" evidence="1">
    <location>
        <begin position="330"/>
        <end position="343"/>
    </location>
</feature>
<gene>
    <name evidence="2" type="ordered locus">BURPS1710b_3085</name>
</gene>
<feature type="compositionally biased region" description="Basic and acidic residues" evidence="1">
    <location>
        <begin position="40"/>
        <end position="51"/>
    </location>
</feature>
<evidence type="ECO:0000256" key="1">
    <source>
        <dbReference type="SAM" id="MobiDB-lite"/>
    </source>
</evidence>
<dbReference type="AlphaFoldDB" id="Q3JPP6"/>
<name>Q3JPP6_BURP1</name>
<sequence length="838" mass="96365">MTARLRVILGCIAGAPRFQVHERHEHRHDGGEHHHRRRRADAELPAVERIRVHEHRGQRRGRARPARRQRDDEVEGLDRDMAEDQQHREEHRAHARDHDLAVDRRQRRAVDLRGLENLAVDAAQAGEEQRHHEARRLPDGRDHDAEDRLVRIVEPAEREVREAPVVHHLLEAEARVQDPLPRGARDDERQRHRIQEHRAQRAFVADLLIEQDREEQAQHDADPDERDAEPAEVRGRGPPHVVAEQVGIAAEAVEVVVRQQSGIRQRQIAGDGDEAVDEDQGDRDARREHQFRNPAVGERRQRRRAVRGSRAGSVSAKRGSHVFRLLGRDRRARARSRRGRRVRREPTRGPFAADAARSARRETMRASGRSRRALLHLRGARERGERALRVLLRVHELRHDVGNRARGRVALRHAVRERRHVAARFDRRLLVGVGLLRAIVELVHLHAEAHRDRTLQQAELLLERGRHDRLGERDLAGRGRLLALLLEEHERIDVERVRIRRARHRRADIVLARLLAGRLELALRPVAHELHAGAAVDHHRRGQIPVAAVAARIEVALDLADGVEDFEHLVRRERLLVELDERLPVEVGALREHDVFPQRQVLPRLAAHRDRLDARRLQLVGHLEEFRPRRGRLRADLVERGLVDVEPVHAVHRERRRDGVALVLDDLVDLGRQVLLPVARGRVDVHEHALVRPFLDQRPLDLRGRRRVAADDLRLQRGHRRGARAARHREILPDVALLLQVVLQHADRLRFAARRPPVQHRDILCRLRRGSAEQQACGAERAHDRANFHQLSPPDWIDSSGFRLRGGAKAGFATERHGKSSRERRIVDAFGPMPAAGS</sequence>
<dbReference type="HOGENOM" id="CLU_339114_0_0_4"/>
<feature type="region of interest" description="Disordered" evidence="1">
    <location>
        <begin position="213"/>
        <end position="238"/>
    </location>
</feature>
<feature type="region of interest" description="Disordered" evidence="1">
    <location>
        <begin position="811"/>
        <end position="838"/>
    </location>
</feature>
<feature type="compositionally biased region" description="Basic residues" evidence="1">
    <location>
        <begin position="52"/>
        <end position="67"/>
    </location>
</feature>
<dbReference type="KEGG" id="bpm:BURPS1710b_3085"/>
<feature type="compositionally biased region" description="Basic and acidic residues" evidence="1">
    <location>
        <begin position="127"/>
        <end position="143"/>
    </location>
</feature>
<evidence type="ECO:0000313" key="2">
    <source>
        <dbReference type="EMBL" id="ABA49277.1"/>
    </source>
</evidence>
<dbReference type="EMBL" id="CP000124">
    <property type="protein sequence ID" value="ABA49277.1"/>
    <property type="molecule type" value="Genomic_DNA"/>
</dbReference>
<feature type="compositionally biased region" description="Acidic residues" evidence="1">
    <location>
        <begin position="271"/>
        <end position="281"/>
    </location>
</feature>
<feature type="region of interest" description="Disordered" evidence="1">
    <location>
        <begin position="122"/>
        <end position="143"/>
    </location>
</feature>
<dbReference type="EnsemblBacteria" id="ABA49277">
    <property type="protein sequence ID" value="ABA49277"/>
    <property type="gene ID" value="BURPS1710b_3085"/>
</dbReference>
<accession>Q3JPP6</accession>
<evidence type="ECO:0000313" key="3">
    <source>
        <dbReference type="Proteomes" id="UP000002700"/>
    </source>
</evidence>
<feature type="compositionally biased region" description="Basic and acidic residues" evidence="1">
    <location>
        <begin position="68"/>
        <end position="101"/>
    </location>
</feature>